<keyword evidence="2" id="KW-1133">Transmembrane helix</keyword>
<dbReference type="EMBL" id="NAJQ01000994">
    <property type="protein sequence ID" value="TKA63011.1"/>
    <property type="molecule type" value="Genomic_DNA"/>
</dbReference>
<gene>
    <name evidence="3" type="ORF">B0A55_10428</name>
</gene>
<dbReference type="Proteomes" id="UP000309340">
    <property type="component" value="Unassembled WGS sequence"/>
</dbReference>
<keyword evidence="2" id="KW-0812">Transmembrane</keyword>
<evidence type="ECO:0000313" key="4">
    <source>
        <dbReference type="Proteomes" id="UP000309340"/>
    </source>
</evidence>
<evidence type="ECO:0000313" key="3">
    <source>
        <dbReference type="EMBL" id="TKA63011.1"/>
    </source>
</evidence>
<keyword evidence="4" id="KW-1185">Reference proteome</keyword>
<feature type="transmembrane region" description="Helical" evidence="2">
    <location>
        <begin position="27"/>
        <end position="50"/>
    </location>
</feature>
<reference evidence="3 4" key="1">
    <citation type="submission" date="2017-03" db="EMBL/GenBank/DDBJ databases">
        <title>Genomes of endolithic fungi from Antarctica.</title>
        <authorList>
            <person name="Coleine C."/>
            <person name="Masonjones S."/>
            <person name="Stajich J.E."/>
        </authorList>
    </citation>
    <scope>NUCLEOTIDE SEQUENCE [LARGE SCALE GENOMIC DNA]</scope>
    <source>
        <strain evidence="3 4">CCFEE 5184</strain>
    </source>
</reference>
<protein>
    <submittedName>
        <fullName evidence="3">Uncharacterized protein</fullName>
    </submittedName>
</protein>
<name>A0A4U0WJI2_9PEZI</name>
<keyword evidence="2" id="KW-0472">Membrane</keyword>
<evidence type="ECO:0000256" key="1">
    <source>
        <dbReference type="SAM" id="MobiDB-lite"/>
    </source>
</evidence>
<feature type="region of interest" description="Disordered" evidence="1">
    <location>
        <begin position="60"/>
        <end position="87"/>
    </location>
</feature>
<comment type="caution">
    <text evidence="3">The sequence shown here is derived from an EMBL/GenBank/DDBJ whole genome shotgun (WGS) entry which is preliminary data.</text>
</comment>
<organism evidence="3 4">
    <name type="scientific">Friedmanniomyces simplex</name>
    <dbReference type="NCBI Taxonomy" id="329884"/>
    <lineage>
        <taxon>Eukaryota</taxon>
        <taxon>Fungi</taxon>
        <taxon>Dikarya</taxon>
        <taxon>Ascomycota</taxon>
        <taxon>Pezizomycotina</taxon>
        <taxon>Dothideomycetes</taxon>
        <taxon>Dothideomycetidae</taxon>
        <taxon>Mycosphaerellales</taxon>
        <taxon>Teratosphaeriaceae</taxon>
        <taxon>Friedmanniomyces</taxon>
    </lineage>
</organism>
<accession>A0A4U0WJI2</accession>
<evidence type="ECO:0000256" key="2">
    <source>
        <dbReference type="SAM" id="Phobius"/>
    </source>
</evidence>
<sequence>MSTATTAGPSPTTTTLAISPGISTGKVLVISMGIGVVFGVSAFVLGWRIFRGIRRQTASRAPKSHVAAEANAESDVPAVPTVPEAPKSRVTAEANIKSDTPALAIPLIVLRTPSTATDTSVIVAAKRADERYNGRYCTAGLTVPMTAKIAQDAARGGRVGVGPETPRLEAMAKVLSDVPVLILDGSSLEPAE</sequence>
<proteinExistence type="predicted"/>
<dbReference type="AlphaFoldDB" id="A0A4U0WJI2"/>